<dbReference type="Proteomes" id="UP000767238">
    <property type="component" value="Unassembled WGS sequence"/>
</dbReference>
<proteinExistence type="predicted"/>
<evidence type="ECO:0000313" key="1">
    <source>
        <dbReference type="EMBL" id="KAH0237837.1"/>
    </source>
</evidence>
<dbReference type="EMBL" id="JAHFYH010000001">
    <property type="protein sequence ID" value="KAH0237837.1"/>
    <property type="molecule type" value="Genomic_DNA"/>
</dbReference>
<reference evidence="1" key="2">
    <citation type="submission" date="2021-08" db="EMBL/GenBank/DDBJ databases">
        <authorList>
            <person name="Gostincar C."/>
            <person name="Sun X."/>
            <person name="Song Z."/>
            <person name="Gunde-Cimerman N."/>
        </authorList>
    </citation>
    <scope>NUCLEOTIDE SEQUENCE</scope>
    <source>
        <strain evidence="1">EXF-8016</strain>
    </source>
</reference>
<evidence type="ECO:0000313" key="2">
    <source>
        <dbReference type="Proteomes" id="UP000767238"/>
    </source>
</evidence>
<name>A0A9P8GPR1_AURME</name>
<protein>
    <submittedName>
        <fullName evidence="1">Uncharacterized protein</fullName>
    </submittedName>
</protein>
<dbReference type="AlphaFoldDB" id="A0A9P8GPR1"/>
<sequence length="86" mass="9640">MRLQVVWIEAKESIDRRTSGSGSVEISRNPSVMIVLIGQKAKATTPARASKTRIPSHEAIAGRSGANDDHRHTYVKLDVFLKQRWK</sequence>
<feature type="non-terminal residue" evidence="1">
    <location>
        <position position="86"/>
    </location>
</feature>
<comment type="caution">
    <text evidence="1">The sequence shown here is derived from an EMBL/GenBank/DDBJ whole genome shotgun (WGS) entry which is preliminary data.</text>
</comment>
<gene>
    <name evidence="1" type="ORF">KCV03_g11</name>
</gene>
<reference evidence="1" key="1">
    <citation type="journal article" date="2021" name="J Fungi (Basel)">
        <title>Virulence traits and population genomics of the black yeast Aureobasidium melanogenum.</title>
        <authorList>
            <person name="Cernosa A."/>
            <person name="Sun X."/>
            <person name="Gostincar C."/>
            <person name="Fang C."/>
            <person name="Gunde-Cimerman N."/>
            <person name="Song Z."/>
        </authorList>
    </citation>
    <scope>NUCLEOTIDE SEQUENCE</scope>
    <source>
        <strain evidence="1">EXF-8016</strain>
    </source>
</reference>
<accession>A0A9P8GPR1</accession>
<organism evidence="1 2">
    <name type="scientific">Aureobasidium melanogenum</name>
    <name type="common">Aureobasidium pullulans var. melanogenum</name>
    <dbReference type="NCBI Taxonomy" id="46634"/>
    <lineage>
        <taxon>Eukaryota</taxon>
        <taxon>Fungi</taxon>
        <taxon>Dikarya</taxon>
        <taxon>Ascomycota</taxon>
        <taxon>Pezizomycotina</taxon>
        <taxon>Dothideomycetes</taxon>
        <taxon>Dothideomycetidae</taxon>
        <taxon>Dothideales</taxon>
        <taxon>Saccotheciaceae</taxon>
        <taxon>Aureobasidium</taxon>
    </lineage>
</organism>